<dbReference type="Gene3D" id="3.30.300.130">
    <property type="entry name" value="Fe-S cluster assembly (FSCA)"/>
    <property type="match status" value="1"/>
</dbReference>
<keyword evidence="2" id="KW-1185">Reference proteome</keyword>
<reference evidence="2" key="1">
    <citation type="submission" date="2016-09" db="EMBL/GenBank/DDBJ databases">
        <title>Comparative genomics of the Campylobacter concisus group.</title>
        <authorList>
            <person name="Miller W.G."/>
            <person name="Yee E."/>
            <person name="Chapman M.H."/>
            <person name="Huynh S."/>
            <person name="Bono J.L."/>
            <person name="On S.L.W."/>
            <person name="StLeger J."/>
            <person name="Foster G."/>
            <person name="Parker C.T."/>
        </authorList>
    </citation>
    <scope>NUCLEOTIDE SEQUENCE [LARGE SCALE GENOMIC DNA]</scope>
    <source>
        <strain evidence="2">RM18021</strain>
    </source>
</reference>
<dbReference type="AlphaFoldDB" id="A0A1S6U8C0"/>
<dbReference type="InterPro" id="IPR002744">
    <property type="entry name" value="MIP18-like"/>
</dbReference>
<dbReference type="PANTHER" id="PTHR42831:SF1">
    <property type="entry name" value="FE-S PROTEIN MATURATION AUXILIARY FACTOR YITW"/>
    <property type="match status" value="1"/>
</dbReference>
<dbReference type="InterPro" id="IPR052339">
    <property type="entry name" value="Fe-S_Maturation_MIP18"/>
</dbReference>
<evidence type="ECO:0000313" key="1">
    <source>
        <dbReference type="EMBL" id="AQW88001.1"/>
    </source>
</evidence>
<gene>
    <name evidence="1" type="ORF">CPIN18021_1204</name>
</gene>
<dbReference type="GeneID" id="56566796"/>
<dbReference type="SUPFAM" id="SSF117916">
    <property type="entry name" value="Fe-S cluster assembly (FSCA) domain-like"/>
    <property type="match status" value="1"/>
</dbReference>
<organism evidence="1 2">
    <name type="scientific">Campylobacter pinnipediorum subsp. caledonicus</name>
    <dbReference type="NCBI Taxonomy" id="1874362"/>
    <lineage>
        <taxon>Bacteria</taxon>
        <taxon>Pseudomonadati</taxon>
        <taxon>Campylobacterota</taxon>
        <taxon>Epsilonproteobacteria</taxon>
        <taxon>Campylobacterales</taxon>
        <taxon>Campylobacteraceae</taxon>
        <taxon>Campylobacter</taxon>
    </lineage>
</organism>
<dbReference type="KEGG" id="cpin:CPIN18020_1155"/>
<accession>A0A1S6U8C0</accession>
<evidence type="ECO:0000313" key="2">
    <source>
        <dbReference type="Proteomes" id="UP000190868"/>
    </source>
</evidence>
<dbReference type="InterPro" id="IPR034904">
    <property type="entry name" value="FSCA_dom_sf"/>
</dbReference>
<dbReference type="Proteomes" id="UP000190868">
    <property type="component" value="Chromosome"/>
</dbReference>
<dbReference type="Pfam" id="PF01883">
    <property type="entry name" value="FeS_assembly_P"/>
    <property type="match status" value="1"/>
</dbReference>
<dbReference type="EMBL" id="CP017258">
    <property type="protein sequence ID" value="AQW88001.1"/>
    <property type="molecule type" value="Genomic_DNA"/>
</dbReference>
<proteinExistence type="predicted"/>
<dbReference type="RefSeq" id="WP_078423557.1">
    <property type="nucleotide sequence ID" value="NZ_CP017018.1"/>
</dbReference>
<sequence>MKDKIYNELSKIVDPEVGFDIVSLGLIYDVSCDEGKAKVTMTLSTKSCPLHELILNWVEDAVMRVDGVKECDINLVWEPQWNVTMASDEVKAKLG</sequence>
<protein>
    <submittedName>
        <fullName evidence="1">Uncharacterized protein</fullName>
    </submittedName>
</protein>
<dbReference type="PANTHER" id="PTHR42831">
    <property type="entry name" value="FE-S PROTEIN MATURATION AUXILIARY FACTOR YITW"/>
    <property type="match status" value="1"/>
</dbReference>
<name>A0A1S6U8C0_9BACT</name>